<dbReference type="Proteomes" id="UP000789702">
    <property type="component" value="Unassembled WGS sequence"/>
</dbReference>
<feature type="non-terminal residue" evidence="1">
    <location>
        <position position="171"/>
    </location>
</feature>
<dbReference type="EMBL" id="CAJVPU010004319">
    <property type="protein sequence ID" value="CAG8531130.1"/>
    <property type="molecule type" value="Genomic_DNA"/>
</dbReference>
<organism evidence="1 2">
    <name type="scientific">Dentiscutata heterogama</name>
    <dbReference type="NCBI Taxonomy" id="1316150"/>
    <lineage>
        <taxon>Eukaryota</taxon>
        <taxon>Fungi</taxon>
        <taxon>Fungi incertae sedis</taxon>
        <taxon>Mucoromycota</taxon>
        <taxon>Glomeromycotina</taxon>
        <taxon>Glomeromycetes</taxon>
        <taxon>Diversisporales</taxon>
        <taxon>Gigasporaceae</taxon>
        <taxon>Dentiscutata</taxon>
    </lineage>
</organism>
<reference evidence="1" key="1">
    <citation type="submission" date="2021-06" db="EMBL/GenBank/DDBJ databases">
        <authorList>
            <person name="Kallberg Y."/>
            <person name="Tangrot J."/>
            <person name="Rosling A."/>
        </authorList>
    </citation>
    <scope>NUCLEOTIDE SEQUENCE</scope>
    <source>
        <strain evidence="1">IL203A</strain>
    </source>
</reference>
<gene>
    <name evidence="1" type="ORF">DHETER_LOCUS4369</name>
</gene>
<name>A0ACA9LIM2_9GLOM</name>
<protein>
    <submittedName>
        <fullName evidence="1">16238_t:CDS:1</fullName>
    </submittedName>
</protein>
<accession>A0ACA9LIM2</accession>
<proteinExistence type="predicted"/>
<evidence type="ECO:0000313" key="2">
    <source>
        <dbReference type="Proteomes" id="UP000789702"/>
    </source>
</evidence>
<comment type="caution">
    <text evidence="1">The sequence shown here is derived from an EMBL/GenBank/DDBJ whole genome shotgun (WGS) entry which is preliminary data.</text>
</comment>
<keyword evidence="2" id="KW-1185">Reference proteome</keyword>
<evidence type="ECO:0000313" key="1">
    <source>
        <dbReference type="EMBL" id="CAG8531130.1"/>
    </source>
</evidence>
<sequence length="171" mass="19554">MSKRQYSDRSSSPANTARKVVCPHIERYSKHGSPVAKIESSAFKRQLSSSTLSCDWCETRIPRSRCRTVVCSSSSRSHMREHFDITYKESKPEASHAVYINPRTLTIWCYCCGIEVNPFNKDQELSQETRNYLKTVVRSLQVKRNKSQQSNDQLPIDVPGLVGLKNLGNER</sequence>